<keyword evidence="5" id="KW-1133">Transmembrane helix</keyword>
<dbReference type="NCBIfam" id="TIGR01167">
    <property type="entry name" value="LPXTG_anchor"/>
    <property type="match status" value="1"/>
</dbReference>
<reference evidence="7 8" key="1">
    <citation type="submission" date="2018-03" db="EMBL/GenBank/DDBJ databases">
        <title>Genomic Encyclopedia of Archaeal and Bacterial Type Strains, Phase II (KMG-II): from individual species to whole genera.</title>
        <authorList>
            <person name="Goeker M."/>
        </authorList>
    </citation>
    <scope>NUCLEOTIDE SEQUENCE [LARGE SCALE GENOMIC DNA]</scope>
    <source>
        <strain evidence="7 8">DSM 100065</strain>
    </source>
</reference>
<evidence type="ECO:0000256" key="6">
    <source>
        <dbReference type="SAM" id="SignalP"/>
    </source>
</evidence>
<sequence>MIRRTVSTLSALLLGVGALLIGIAPAHAEVTSGWATWTPITGTSNNYATTMQLPAQGFPKATVASDSRANVQLPSGASTYLGGASSPVPTPVGLKYGSSRNNPYLNLRPKADTATAPSTTTYTFDSPTPNTGWTFVLGDIDSDQVKISATGADGVDLTAAQIDEWKAGHDTFNYAGESDLPTWDPATSTLTGNVAAADTSGASAWFEPNISISSLTFTFTRRAGFPIYQTWFASLARTISGTVTDTSPAGSSCSIDAATVFLQGPNGEDLAQTNPVGGAYSFGQYATQDGYTVRIEAPPGCALSGPESQTVSTASADATADFSLRAIIPQTASGTITTTDGHPVAGVEVTLTPPGGGTAKVTTTDPAGNYLFDDNAEVAGYTVALTGVPDGFAPSGPASLAFDISPGSPVTGLDFILAELPAVSGTVIGGGDPLGGVTVTLTPAGGGTAVTTVTRGDGSYVFEHVPSGDYDIAVSPPEGFNPAAPLQGVAVGAADVTGQDFALTRPGALGGQVTDASSGSALSGATVTVTGPGGNRTLITDPDGNYFLDGLAPGTYNIVFTVPDGYTADGVTQRSVAITELGEIRGGQDFAVTPQPLATFDAGGTITADGVPLGNVTVTITNSAGTVVGTTTSAPEGTYTVPGLTVADDYVATVTAPDGYTVAGPPTVTFNVVDGSVSGIDFKLTKTPVGGESPAPPPTSAAPLPISGGTPPAHTLAQTGIAAPQQSLLALGLIVGGIAFVALGRRRRTA</sequence>
<organism evidence="7 8">
    <name type="scientific">Antricoccus suffuscus</name>
    <dbReference type="NCBI Taxonomy" id="1629062"/>
    <lineage>
        <taxon>Bacteria</taxon>
        <taxon>Bacillati</taxon>
        <taxon>Actinomycetota</taxon>
        <taxon>Actinomycetes</taxon>
        <taxon>Geodermatophilales</taxon>
        <taxon>Antricoccaceae</taxon>
        <taxon>Antricoccus</taxon>
    </lineage>
</organism>
<evidence type="ECO:0000256" key="5">
    <source>
        <dbReference type="SAM" id="Phobius"/>
    </source>
</evidence>
<proteinExistence type="inferred from homology"/>
<keyword evidence="8" id="KW-1185">Reference proteome</keyword>
<dbReference type="EMBL" id="PVUE01000001">
    <property type="protein sequence ID" value="PRZ44058.1"/>
    <property type="molecule type" value="Genomic_DNA"/>
</dbReference>
<feature type="signal peptide" evidence="6">
    <location>
        <begin position="1"/>
        <end position="28"/>
    </location>
</feature>
<gene>
    <name evidence="7" type="ORF">CLV47_101182</name>
</gene>
<dbReference type="InterPro" id="IPR008969">
    <property type="entry name" value="CarboxyPept-like_regulatory"/>
</dbReference>
<dbReference type="RefSeq" id="WP_106347115.1">
    <property type="nucleotide sequence ID" value="NZ_PVUE01000001.1"/>
</dbReference>
<dbReference type="SUPFAM" id="SSF49464">
    <property type="entry name" value="Carboxypeptidase regulatory domain-like"/>
    <property type="match status" value="2"/>
</dbReference>
<feature type="chain" id="PRO_5015426697" evidence="6">
    <location>
        <begin position="29"/>
        <end position="750"/>
    </location>
</feature>
<keyword evidence="3 6" id="KW-0732">Signal</keyword>
<dbReference type="AlphaFoldDB" id="A0A2T1A6V5"/>
<dbReference type="PANTHER" id="PTHR36108">
    <property type="entry name" value="COLOSSIN-B-RELATED"/>
    <property type="match status" value="1"/>
</dbReference>
<comment type="caution">
    <text evidence="7">The sequence shown here is derived from an EMBL/GenBank/DDBJ whole genome shotgun (WGS) entry which is preliminary data.</text>
</comment>
<dbReference type="OrthoDB" id="5137684at2"/>
<name>A0A2T1A6V5_9ACTN</name>
<evidence type="ECO:0000313" key="8">
    <source>
        <dbReference type="Proteomes" id="UP000237752"/>
    </source>
</evidence>
<protein>
    <submittedName>
        <fullName evidence="7">LPXTG-motif cell wall-anchored protein</fullName>
    </submittedName>
</protein>
<dbReference type="Gene3D" id="2.60.40.1120">
    <property type="entry name" value="Carboxypeptidase-like, regulatory domain"/>
    <property type="match status" value="1"/>
</dbReference>
<keyword evidence="2" id="KW-0964">Secreted</keyword>
<evidence type="ECO:0000256" key="2">
    <source>
        <dbReference type="ARBA" id="ARBA00022525"/>
    </source>
</evidence>
<dbReference type="Pfam" id="PF13620">
    <property type="entry name" value="CarboxypepD_reg"/>
    <property type="match status" value="3"/>
</dbReference>
<comment type="similarity">
    <text evidence="1">Belongs to the serine-aspartate repeat-containing protein (SDr) family.</text>
</comment>
<evidence type="ECO:0000256" key="3">
    <source>
        <dbReference type="ARBA" id="ARBA00022729"/>
    </source>
</evidence>
<evidence type="ECO:0000256" key="1">
    <source>
        <dbReference type="ARBA" id="ARBA00007257"/>
    </source>
</evidence>
<dbReference type="InterPro" id="IPR013783">
    <property type="entry name" value="Ig-like_fold"/>
</dbReference>
<dbReference type="PANTHER" id="PTHR36108:SF13">
    <property type="entry name" value="COLOSSIN-B-RELATED"/>
    <property type="match status" value="1"/>
</dbReference>
<evidence type="ECO:0000313" key="7">
    <source>
        <dbReference type="EMBL" id="PRZ44058.1"/>
    </source>
</evidence>
<accession>A0A2T1A6V5</accession>
<evidence type="ECO:0000256" key="4">
    <source>
        <dbReference type="SAM" id="MobiDB-lite"/>
    </source>
</evidence>
<dbReference type="Proteomes" id="UP000237752">
    <property type="component" value="Unassembled WGS sequence"/>
</dbReference>
<keyword evidence="5" id="KW-0812">Transmembrane</keyword>
<feature type="region of interest" description="Disordered" evidence="4">
    <location>
        <begin position="687"/>
        <end position="716"/>
    </location>
</feature>
<keyword evidence="5" id="KW-0472">Membrane</keyword>
<feature type="transmembrane region" description="Helical" evidence="5">
    <location>
        <begin position="727"/>
        <end position="744"/>
    </location>
</feature>
<dbReference type="GO" id="GO:0005975">
    <property type="term" value="P:carbohydrate metabolic process"/>
    <property type="evidence" value="ECO:0007669"/>
    <property type="project" value="UniProtKB-ARBA"/>
</dbReference>
<dbReference type="SUPFAM" id="SSF49478">
    <property type="entry name" value="Cna protein B-type domain"/>
    <property type="match status" value="2"/>
</dbReference>
<dbReference type="Gene3D" id="2.60.40.10">
    <property type="entry name" value="Immunoglobulins"/>
    <property type="match status" value="3"/>
</dbReference>